<proteinExistence type="predicted"/>
<dbReference type="PROSITE" id="PS51294">
    <property type="entry name" value="HTH_MYB"/>
    <property type="match status" value="1"/>
</dbReference>
<organism evidence="8 9">
    <name type="scientific">Geranomyces variabilis</name>
    <dbReference type="NCBI Taxonomy" id="109894"/>
    <lineage>
        <taxon>Eukaryota</taxon>
        <taxon>Fungi</taxon>
        <taxon>Fungi incertae sedis</taxon>
        <taxon>Chytridiomycota</taxon>
        <taxon>Chytridiomycota incertae sedis</taxon>
        <taxon>Chytridiomycetes</taxon>
        <taxon>Spizellomycetales</taxon>
        <taxon>Powellomycetaceae</taxon>
        <taxon>Geranomyces</taxon>
    </lineage>
</organism>
<dbReference type="SMART" id="SM00717">
    <property type="entry name" value="SANT"/>
    <property type="match status" value="5"/>
</dbReference>
<dbReference type="GO" id="GO:0001006">
    <property type="term" value="F:RNA polymerase III type 3 promoter sequence-specific DNA binding"/>
    <property type="evidence" value="ECO:0007669"/>
    <property type="project" value="TreeGrafter"/>
</dbReference>
<dbReference type="Pfam" id="PF13921">
    <property type="entry name" value="Myb_DNA-bind_6"/>
    <property type="match status" value="2"/>
</dbReference>
<evidence type="ECO:0000256" key="4">
    <source>
        <dbReference type="ARBA" id="ARBA00023242"/>
    </source>
</evidence>
<evidence type="ECO:0000256" key="3">
    <source>
        <dbReference type="ARBA" id="ARBA00023163"/>
    </source>
</evidence>
<evidence type="ECO:0000256" key="5">
    <source>
        <dbReference type="SAM" id="MobiDB-lite"/>
    </source>
</evidence>
<dbReference type="InterPro" id="IPR001005">
    <property type="entry name" value="SANT/Myb"/>
</dbReference>
<evidence type="ECO:0000256" key="2">
    <source>
        <dbReference type="ARBA" id="ARBA00023125"/>
    </source>
</evidence>
<dbReference type="GO" id="GO:0000978">
    <property type="term" value="F:RNA polymerase II cis-regulatory region sequence-specific DNA binding"/>
    <property type="evidence" value="ECO:0007669"/>
    <property type="project" value="TreeGrafter"/>
</dbReference>
<dbReference type="EMBL" id="JADGJQ010000013">
    <property type="protein sequence ID" value="KAJ3181240.1"/>
    <property type="molecule type" value="Genomic_DNA"/>
</dbReference>
<gene>
    <name evidence="8" type="ORF">HDU87_001369</name>
</gene>
<evidence type="ECO:0000259" key="6">
    <source>
        <dbReference type="PROSITE" id="PS50090"/>
    </source>
</evidence>
<feature type="domain" description="Myb-like" evidence="6">
    <location>
        <begin position="113"/>
        <end position="156"/>
    </location>
</feature>
<dbReference type="GO" id="GO:0042795">
    <property type="term" value="P:snRNA transcription by RNA polymerase II"/>
    <property type="evidence" value="ECO:0007669"/>
    <property type="project" value="TreeGrafter"/>
</dbReference>
<keyword evidence="3" id="KW-0804">Transcription</keyword>
<evidence type="ECO:0000313" key="9">
    <source>
        <dbReference type="Proteomes" id="UP001212152"/>
    </source>
</evidence>
<reference evidence="8" key="1">
    <citation type="submission" date="2020-05" db="EMBL/GenBank/DDBJ databases">
        <title>Phylogenomic resolution of chytrid fungi.</title>
        <authorList>
            <person name="Stajich J.E."/>
            <person name="Amses K."/>
            <person name="Simmons R."/>
            <person name="Seto K."/>
            <person name="Myers J."/>
            <person name="Bonds A."/>
            <person name="Quandt C.A."/>
            <person name="Barry K."/>
            <person name="Liu P."/>
            <person name="Grigoriev I."/>
            <person name="Longcore J.E."/>
            <person name="James T.Y."/>
        </authorList>
    </citation>
    <scope>NUCLEOTIDE SEQUENCE</scope>
    <source>
        <strain evidence="8">JEL0379</strain>
    </source>
</reference>
<dbReference type="InterPro" id="IPR009057">
    <property type="entry name" value="Homeodomain-like_sf"/>
</dbReference>
<feature type="region of interest" description="Disordered" evidence="5">
    <location>
        <begin position="541"/>
        <end position="568"/>
    </location>
</feature>
<keyword evidence="2" id="KW-0238">DNA-binding</keyword>
<protein>
    <recommendedName>
        <fullName evidence="10">Myb-like domain-containing protein</fullName>
    </recommendedName>
</protein>
<dbReference type="Proteomes" id="UP001212152">
    <property type="component" value="Unassembled WGS sequence"/>
</dbReference>
<evidence type="ECO:0000313" key="8">
    <source>
        <dbReference type="EMBL" id="KAJ3181240.1"/>
    </source>
</evidence>
<dbReference type="AlphaFoldDB" id="A0AAD5TMM9"/>
<dbReference type="GO" id="GO:0042796">
    <property type="term" value="P:snRNA transcription by RNA polymerase III"/>
    <property type="evidence" value="ECO:0007669"/>
    <property type="project" value="TreeGrafter"/>
</dbReference>
<accession>A0AAD5TMM9</accession>
<dbReference type="PROSITE" id="PS50090">
    <property type="entry name" value="MYB_LIKE"/>
    <property type="match status" value="1"/>
</dbReference>
<dbReference type="InterPro" id="IPR017930">
    <property type="entry name" value="Myb_dom"/>
</dbReference>
<evidence type="ECO:0000259" key="7">
    <source>
        <dbReference type="PROSITE" id="PS51294"/>
    </source>
</evidence>
<sequence>MLKYSQRAVVSLPWHELYRLTRLNVPAVFAARPAQGQFHSSWKRDVFEEISWLTFRPAARYLPSRTLSSTPTRRAPENENEHNINDEGNENTPFAATAPTDVASTVPAQAYWWSFADDHKLLAMVQKHGNNWGAIREEAFPHLPPFIIRQRWIKHVDPTLNIGNRWTVADDLILLTEIASGVPYAIPRASKKLRRHTSYVNKRFDFHWKHHLLVQAYGSAEQAEGKVETRIYGKPFSPAFRRAAQEIVNELSLLPPTSRHQRKIDYHVIPFTQEENERLLEAVRDVGRKWGVLQREFPFRTQSDLQDQHIKLTREKYFNDKPSATIKEGPARGVAWTEAEDALVREGRNRFGKLRAWALRTWQTLLPHRTPGMIANRYRTCLSPDFDRGEFTKEEVQALKDAIQQWDIRTQMKQIRRYFLPRRLPGDIRRAYLDLPVTDYRRFTPQETALLEKLMQEKTKMEDILPFFPDRPPHELIAHYMRDVTDRQRKAAPRDWKSDPDWRPEIDEYVTRMKKDGQMSFTWISRQLDIPYAPLRERHGRRGRTVATKATGPRKTLPRVADIRNTRS</sequence>
<keyword evidence="1" id="KW-0805">Transcription regulation</keyword>
<dbReference type="InterPro" id="IPR051575">
    <property type="entry name" value="Myb-like_DNA-bd"/>
</dbReference>
<dbReference type="Gene3D" id="1.10.10.60">
    <property type="entry name" value="Homeodomain-like"/>
    <property type="match status" value="2"/>
</dbReference>
<dbReference type="CDD" id="cd00167">
    <property type="entry name" value="SANT"/>
    <property type="match status" value="1"/>
</dbReference>
<keyword evidence="9" id="KW-1185">Reference proteome</keyword>
<feature type="domain" description="HTH myb-type" evidence="7">
    <location>
        <begin position="113"/>
        <end position="160"/>
    </location>
</feature>
<evidence type="ECO:0000256" key="1">
    <source>
        <dbReference type="ARBA" id="ARBA00023015"/>
    </source>
</evidence>
<dbReference type="PANTHER" id="PTHR46621:SF1">
    <property type="entry name" value="SNRNA-ACTIVATING PROTEIN COMPLEX SUBUNIT 4"/>
    <property type="match status" value="1"/>
</dbReference>
<feature type="region of interest" description="Disordered" evidence="5">
    <location>
        <begin position="66"/>
        <end position="96"/>
    </location>
</feature>
<comment type="caution">
    <text evidence="8">The sequence shown here is derived from an EMBL/GenBank/DDBJ whole genome shotgun (WGS) entry which is preliminary data.</text>
</comment>
<name>A0AAD5TMM9_9FUNG</name>
<dbReference type="GO" id="GO:0019185">
    <property type="term" value="C:snRNA-activating protein complex"/>
    <property type="evidence" value="ECO:0007669"/>
    <property type="project" value="TreeGrafter"/>
</dbReference>
<dbReference type="SUPFAM" id="SSF46689">
    <property type="entry name" value="Homeodomain-like"/>
    <property type="match status" value="3"/>
</dbReference>
<dbReference type="PANTHER" id="PTHR46621">
    <property type="entry name" value="SNRNA-ACTIVATING PROTEIN COMPLEX SUBUNIT 4"/>
    <property type="match status" value="1"/>
</dbReference>
<keyword evidence="4" id="KW-0539">Nucleus</keyword>
<evidence type="ECO:0008006" key="10">
    <source>
        <dbReference type="Google" id="ProtNLM"/>
    </source>
</evidence>
<feature type="compositionally biased region" description="Basic and acidic residues" evidence="5">
    <location>
        <begin position="74"/>
        <end position="85"/>
    </location>
</feature>